<keyword evidence="3" id="KW-1185">Reference proteome</keyword>
<dbReference type="AlphaFoldDB" id="A0A5B7GMD7"/>
<evidence type="ECO:0000256" key="1">
    <source>
        <dbReference type="SAM" id="MobiDB-lite"/>
    </source>
</evidence>
<comment type="caution">
    <text evidence="2">The sequence shown here is derived from an EMBL/GenBank/DDBJ whole genome shotgun (WGS) entry which is preliminary data.</text>
</comment>
<evidence type="ECO:0000313" key="2">
    <source>
        <dbReference type="EMBL" id="MPC57674.1"/>
    </source>
</evidence>
<protein>
    <submittedName>
        <fullName evidence="2">Uncharacterized protein</fullName>
    </submittedName>
</protein>
<reference evidence="2 3" key="1">
    <citation type="submission" date="2019-05" db="EMBL/GenBank/DDBJ databases">
        <title>Another draft genome of Portunus trituberculatus and its Hox gene families provides insights of decapod evolution.</title>
        <authorList>
            <person name="Jeong J.-H."/>
            <person name="Song I."/>
            <person name="Kim S."/>
            <person name="Choi T."/>
            <person name="Kim D."/>
            <person name="Ryu S."/>
            <person name="Kim W."/>
        </authorList>
    </citation>
    <scope>NUCLEOTIDE SEQUENCE [LARGE SCALE GENOMIC DNA]</scope>
    <source>
        <tissue evidence="2">Muscle</tissue>
    </source>
</reference>
<feature type="region of interest" description="Disordered" evidence="1">
    <location>
        <begin position="47"/>
        <end position="66"/>
    </location>
</feature>
<accession>A0A5B7GMD7</accession>
<dbReference type="Proteomes" id="UP000324222">
    <property type="component" value="Unassembled WGS sequence"/>
</dbReference>
<evidence type="ECO:0000313" key="3">
    <source>
        <dbReference type="Proteomes" id="UP000324222"/>
    </source>
</evidence>
<dbReference type="EMBL" id="VSRR010014984">
    <property type="protein sequence ID" value="MPC57674.1"/>
    <property type="molecule type" value="Genomic_DNA"/>
</dbReference>
<gene>
    <name evidence="2" type="ORF">E2C01_051659</name>
</gene>
<proteinExistence type="predicted"/>
<name>A0A5B7GMD7_PORTR</name>
<sequence length="66" mass="7468">MNSFQFFFFPEHCVLCGGSPRTSLQPSPHTPTDWLQVLPPHYCHLQRPPASASRCHHQPPSRSASQ</sequence>
<organism evidence="2 3">
    <name type="scientific">Portunus trituberculatus</name>
    <name type="common">Swimming crab</name>
    <name type="synonym">Neptunus trituberculatus</name>
    <dbReference type="NCBI Taxonomy" id="210409"/>
    <lineage>
        <taxon>Eukaryota</taxon>
        <taxon>Metazoa</taxon>
        <taxon>Ecdysozoa</taxon>
        <taxon>Arthropoda</taxon>
        <taxon>Crustacea</taxon>
        <taxon>Multicrustacea</taxon>
        <taxon>Malacostraca</taxon>
        <taxon>Eumalacostraca</taxon>
        <taxon>Eucarida</taxon>
        <taxon>Decapoda</taxon>
        <taxon>Pleocyemata</taxon>
        <taxon>Brachyura</taxon>
        <taxon>Eubrachyura</taxon>
        <taxon>Portunoidea</taxon>
        <taxon>Portunidae</taxon>
        <taxon>Portuninae</taxon>
        <taxon>Portunus</taxon>
    </lineage>
</organism>